<organism evidence="1">
    <name type="scientific">Arundo donax</name>
    <name type="common">Giant reed</name>
    <name type="synonym">Donax arundinaceus</name>
    <dbReference type="NCBI Taxonomy" id="35708"/>
    <lineage>
        <taxon>Eukaryota</taxon>
        <taxon>Viridiplantae</taxon>
        <taxon>Streptophyta</taxon>
        <taxon>Embryophyta</taxon>
        <taxon>Tracheophyta</taxon>
        <taxon>Spermatophyta</taxon>
        <taxon>Magnoliopsida</taxon>
        <taxon>Liliopsida</taxon>
        <taxon>Poales</taxon>
        <taxon>Poaceae</taxon>
        <taxon>PACMAD clade</taxon>
        <taxon>Arundinoideae</taxon>
        <taxon>Arundineae</taxon>
        <taxon>Arundo</taxon>
    </lineage>
</organism>
<dbReference type="SUPFAM" id="SSF52058">
    <property type="entry name" value="L domain-like"/>
    <property type="match status" value="1"/>
</dbReference>
<dbReference type="InterPro" id="IPR032675">
    <property type="entry name" value="LRR_dom_sf"/>
</dbReference>
<accession>A0A0A9C1R4</accession>
<sequence length="95" mass="11286">MFQHFNKLCVLKLSRCTFSFSSPPFLYCDNLRFLWLGHCQDQEINTDGSGQEEGIRQFFQRLWVLDLRYTCCDRILSPHMMDLMTQLRELNVMGA</sequence>
<proteinExistence type="predicted"/>
<dbReference type="AlphaFoldDB" id="A0A0A9C1R4"/>
<dbReference type="Gene3D" id="3.80.10.10">
    <property type="entry name" value="Ribonuclease Inhibitor"/>
    <property type="match status" value="1"/>
</dbReference>
<dbReference type="EMBL" id="GBRH01230555">
    <property type="protein sequence ID" value="JAD67340.1"/>
    <property type="molecule type" value="Transcribed_RNA"/>
</dbReference>
<name>A0A0A9C1R4_ARUDO</name>
<reference evidence="1" key="2">
    <citation type="journal article" date="2015" name="Data Brief">
        <title>Shoot transcriptome of the giant reed, Arundo donax.</title>
        <authorList>
            <person name="Barrero R.A."/>
            <person name="Guerrero F.D."/>
            <person name="Moolhuijzen P."/>
            <person name="Goolsby J.A."/>
            <person name="Tidwell J."/>
            <person name="Bellgard S.E."/>
            <person name="Bellgard M.I."/>
        </authorList>
    </citation>
    <scope>NUCLEOTIDE SEQUENCE</scope>
    <source>
        <tissue evidence="1">Shoot tissue taken approximately 20 cm above the soil surface</tissue>
    </source>
</reference>
<protein>
    <submittedName>
        <fullName evidence="1">Uncharacterized protein</fullName>
    </submittedName>
</protein>
<reference evidence="1" key="1">
    <citation type="submission" date="2014-09" db="EMBL/GenBank/DDBJ databases">
        <authorList>
            <person name="Magalhaes I.L.F."/>
            <person name="Oliveira U."/>
            <person name="Santos F.R."/>
            <person name="Vidigal T.H.D.A."/>
            <person name="Brescovit A.D."/>
            <person name="Santos A.J."/>
        </authorList>
    </citation>
    <scope>NUCLEOTIDE SEQUENCE</scope>
    <source>
        <tissue evidence="1">Shoot tissue taken approximately 20 cm above the soil surface</tissue>
    </source>
</reference>
<evidence type="ECO:0000313" key="1">
    <source>
        <dbReference type="EMBL" id="JAD67340.1"/>
    </source>
</evidence>